<comment type="caution">
    <text evidence="8">The sequence shown here is derived from an EMBL/GenBank/DDBJ whole genome shotgun (WGS) entry which is preliminary data.</text>
</comment>
<gene>
    <name evidence="8" type="ORF">MSAN_00678700</name>
</gene>
<reference evidence="8" key="1">
    <citation type="submission" date="2020-05" db="EMBL/GenBank/DDBJ databases">
        <title>Mycena genomes resolve the evolution of fungal bioluminescence.</title>
        <authorList>
            <person name="Tsai I.J."/>
        </authorList>
    </citation>
    <scope>NUCLEOTIDE SEQUENCE</scope>
    <source>
        <strain evidence="8">160909Yilan</strain>
    </source>
</reference>
<dbReference type="GO" id="GO:0008270">
    <property type="term" value="F:zinc ion binding"/>
    <property type="evidence" value="ECO:0007669"/>
    <property type="project" value="UniProtKB-KW"/>
</dbReference>
<keyword evidence="9" id="KW-1185">Reference proteome</keyword>
<protein>
    <recommendedName>
        <fullName evidence="7">RING-type domain-containing protein</fullName>
    </recommendedName>
</protein>
<dbReference type="InterPro" id="IPR017907">
    <property type="entry name" value="Znf_RING_CS"/>
</dbReference>
<organism evidence="8 9">
    <name type="scientific">Mycena sanguinolenta</name>
    <dbReference type="NCBI Taxonomy" id="230812"/>
    <lineage>
        <taxon>Eukaryota</taxon>
        <taxon>Fungi</taxon>
        <taxon>Dikarya</taxon>
        <taxon>Basidiomycota</taxon>
        <taxon>Agaricomycotina</taxon>
        <taxon>Agaricomycetes</taxon>
        <taxon>Agaricomycetidae</taxon>
        <taxon>Agaricales</taxon>
        <taxon>Marasmiineae</taxon>
        <taxon>Mycenaceae</taxon>
        <taxon>Mycena</taxon>
    </lineage>
</organism>
<evidence type="ECO:0000259" key="7">
    <source>
        <dbReference type="PROSITE" id="PS50089"/>
    </source>
</evidence>
<evidence type="ECO:0000313" key="8">
    <source>
        <dbReference type="EMBL" id="KAF7370469.1"/>
    </source>
</evidence>
<dbReference type="AlphaFoldDB" id="A0A8H6Z3V9"/>
<feature type="domain" description="RING-type" evidence="7">
    <location>
        <begin position="6"/>
        <end position="46"/>
    </location>
</feature>
<sequence length="352" mass="39426">MSEFNCHICLSNYLLDKFRVLTCGHCFCTSCLANIQRTNAVCPDCRAPISGGAPKQIRLEPAAPLARVVAEGIGRMDADAKLVSVRTAQRKLRQVAKEMQEREEATAELLAALADFSDRIVPLFMKARSQATEIGALKKQLEGMDELRAQAERTMTLSGEVSILREEQRTLREETRDAKARCESERVRAATIETQVRRAETAEKEGQTEIRRLKGLLERAAEDRNVQRNKMKAAIKERDALRQQLEQLRSEMQGASSMYSDDLQIENEMSLDQENSEPSSSHDAWGSESSPSLAFEGLPRPGFQSDWELGRGIKRKERPGGALFPIALNSRGRTMTTVQLGPKHSRRVKARV</sequence>
<evidence type="ECO:0000256" key="2">
    <source>
        <dbReference type="ARBA" id="ARBA00022771"/>
    </source>
</evidence>
<keyword evidence="3" id="KW-0862">Zinc</keyword>
<feature type="compositionally biased region" description="Polar residues" evidence="6">
    <location>
        <begin position="276"/>
        <end position="292"/>
    </location>
</feature>
<dbReference type="Proteomes" id="UP000623467">
    <property type="component" value="Unassembled WGS sequence"/>
</dbReference>
<dbReference type="SUPFAM" id="SSF57850">
    <property type="entry name" value="RING/U-box"/>
    <property type="match status" value="1"/>
</dbReference>
<dbReference type="SMART" id="SM00184">
    <property type="entry name" value="RING"/>
    <property type="match status" value="1"/>
</dbReference>
<dbReference type="OrthoDB" id="6105938at2759"/>
<evidence type="ECO:0000256" key="1">
    <source>
        <dbReference type="ARBA" id="ARBA00022723"/>
    </source>
</evidence>
<dbReference type="Gene3D" id="3.30.40.10">
    <property type="entry name" value="Zinc/RING finger domain, C3HC4 (zinc finger)"/>
    <property type="match status" value="1"/>
</dbReference>
<name>A0A8H6Z3V9_9AGAR</name>
<keyword evidence="5" id="KW-0175">Coiled coil</keyword>
<dbReference type="PROSITE" id="PS50089">
    <property type="entry name" value="ZF_RING_2"/>
    <property type="match status" value="1"/>
</dbReference>
<keyword evidence="2 4" id="KW-0863">Zinc-finger</keyword>
<dbReference type="PROSITE" id="PS00518">
    <property type="entry name" value="ZF_RING_1"/>
    <property type="match status" value="1"/>
</dbReference>
<evidence type="ECO:0000256" key="3">
    <source>
        <dbReference type="ARBA" id="ARBA00022833"/>
    </source>
</evidence>
<dbReference type="Pfam" id="PF13639">
    <property type="entry name" value="zf-RING_2"/>
    <property type="match status" value="1"/>
</dbReference>
<evidence type="ECO:0000313" key="9">
    <source>
        <dbReference type="Proteomes" id="UP000623467"/>
    </source>
</evidence>
<dbReference type="EMBL" id="JACAZH010000004">
    <property type="protein sequence ID" value="KAF7370469.1"/>
    <property type="molecule type" value="Genomic_DNA"/>
</dbReference>
<dbReference type="InterPro" id="IPR001841">
    <property type="entry name" value="Znf_RING"/>
</dbReference>
<evidence type="ECO:0000256" key="4">
    <source>
        <dbReference type="PROSITE-ProRule" id="PRU00175"/>
    </source>
</evidence>
<evidence type="ECO:0000256" key="5">
    <source>
        <dbReference type="SAM" id="Coils"/>
    </source>
</evidence>
<accession>A0A8H6Z3V9</accession>
<proteinExistence type="predicted"/>
<feature type="coiled-coil region" evidence="5">
    <location>
        <begin position="210"/>
        <end position="258"/>
    </location>
</feature>
<keyword evidence="1" id="KW-0479">Metal-binding</keyword>
<feature type="region of interest" description="Disordered" evidence="6">
    <location>
        <begin position="270"/>
        <end position="301"/>
    </location>
</feature>
<evidence type="ECO:0000256" key="6">
    <source>
        <dbReference type="SAM" id="MobiDB-lite"/>
    </source>
</evidence>
<dbReference type="InterPro" id="IPR013083">
    <property type="entry name" value="Znf_RING/FYVE/PHD"/>
</dbReference>